<evidence type="ECO:0000313" key="3">
    <source>
        <dbReference type="Proteomes" id="UP001153069"/>
    </source>
</evidence>
<dbReference type="PROSITE" id="PS50011">
    <property type="entry name" value="PROTEIN_KINASE_DOM"/>
    <property type="match status" value="1"/>
</dbReference>
<dbReference type="GO" id="GO:0005524">
    <property type="term" value="F:ATP binding"/>
    <property type="evidence" value="ECO:0007669"/>
    <property type="project" value="InterPro"/>
</dbReference>
<dbReference type="SUPFAM" id="SSF56112">
    <property type="entry name" value="Protein kinase-like (PK-like)"/>
    <property type="match status" value="1"/>
</dbReference>
<evidence type="ECO:0000313" key="2">
    <source>
        <dbReference type="EMBL" id="CAB9496752.1"/>
    </source>
</evidence>
<dbReference type="PANTHER" id="PTHR44329">
    <property type="entry name" value="SERINE/THREONINE-PROTEIN KINASE TNNI3K-RELATED"/>
    <property type="match status" value="1"/>
</dbReference>
<dbReference type="GO" id="GO:0004674">
    <property type="term" value="F:protein serine/threonine kinase activity"/>
    <property type="evidence" value="ECO:0007669"/>
    <property type="project" value="TreeGrafter"/>
</dbReference>
<name>A0A9N8H1W8_9STRA</name>
<dbReference type="Gene3D" id="1.10.510.10">
    <property type="entry name" value="Transferase(Phosphotransferase) domain 1"/>
    <property type="match status" value="1"/>
</dbReference>
<dbReference type="InterPro" id="IPR000719">
    <property type="entry name" value="Prot_kinase_dom"/>
</dbReference>
<dbReference type="AlphaFoldDB" id="A0A9N8H1W8"/>
<keyword evidence="2" id="KW-0808">Transferase</keyword>
<dbReference type="InterPro" id="IPR011009">
    <property type="entry name" value="Kinase-like_dom_sf"/>
</dbReference>
<dbReference type="Proteomes" id="UP001153069">
    <property type="component" value="Unassembled WGS sequence"/>
</dbReference>
<dbReference type="Gene3D" id="3.30.200.20">
    <property type="entry name" value="Phosphorylase Kinase, domain 1"/>
    <property type="match status" value="1"/>
</dbReference>
<accession>A0A9N8H1W8</accession>
<organism evidence="2 3">
    <name type="scientific">Seminavis robusta</name>
    <dbReference type="NCBI Taxonomy" id="568900"/>
    <lineage>
        <taxon>Eukaryota</taxon>
        <taxon>Sar</taxon>
        <taxon>Stramenopiles</taxon>
        <taxon>Ochrophyta</taxon>
        <taxon>Bacillariophyta</taxon>
        <taxon>Bacillariophyceae</taxon>
        <taxon>Bacillariophycidae</taxon>
        <taxon>Naviculales</taxon>
        <taxon>Naviculaceae</taxon>
        <taxon>Seminavis</taxon>
    </lineage>
</organism>
<dbReference type="Pfam" id="PF00069">
    <property type="entry name" value="Pkinase"/>
    <property type="match status" value="1"/>
</dbReference>
<keyword evidence="2" id="KW-0418">Kinase</keyword>
<dbReference type="InterPro" id="IPR051681">
    <property type="entry name" value="Ser/Thr_Kinases-Pseudokinases"/>
</dbReference>
<keyword evidence="3" id="KW-1185">Reference proteome</keyword>
<feature type="domain" description="Protein kinase" evidence="1">
    <location>
        <begin position="59"/>
        <end position="392"/>
    </location>
</feature>
<dbReference type="EMBL" id="CAICTM010000009">
    <property type="protein sequence ID" value="CAB9496752.1"/>
    <property type="molecule type" value="Genomic_DNA"/>
</dbReference>
<protein>
    <submittedName>
        <fullName evidence="2">Probable LIM domain-containing serine/threonine-protein kinase DDB</fullName>
    </submittedName>
</protein>
<comment type="caution">
    <text evidence="2">The sequence shown here is derived from an EMBL/GenBank/DDBJ whole genome shotgun (WGS) entry which is preliminary data.</text>
</comment>
<proteinExistence type="predicted"/>
<reference evidence="2" key="1">
    <citation type="submission" date="2020-06" db="EMBL/GenBank/DDBJ databases">
        <authorList>
            <consortium name="Plant Systems Biology data submission"/>
        </authorList>
    </citation>
    <scope>NUCLEOTIDE SEQUENCE</scope>
    <source>
        <strain evidence="2">D6</strain>
    </source>
</reference>
<dbReference type="OrthoDB" id="48004at2759"/>
<sequence>MVRLELQTWFQNRIVRRTSSLLVDHKQSIDVTEDASDVDDTCDCDNYQEPVVPLHRKEIQVGKLLGTGSFSQVHEITNVSLRGKLASFCSQEEQASRQLFSATFQAKAGSNSEDTGSRYVIKHLNRKLLRRPRQFHHAAQSLIEEADVMAKLDHPNILKIRGKALGGASAFAETGRFDGFFIITDLLSGTLKQRIEEWKRAKEYQSLGSLDKILMKTRHAIGLSSALDYLHDRRIIFRDFKPDNAGFKTDDTVQLFDFGLSRTLPEPGQAKEEFSGGSNDLGLLGEDEVTYLMSLAGTTRYMASEVLLTRRYNLKADVYSFALVFFEMLAEKTPFEGFGFGCFEEYVCRLGRRPELSRLGLPSGLEGLLEAAWHQDIAERFSMKDVCETLLLLVHDMEAGLVEPKEPTN</sequence>
<evidence type="ECO:0000259" key="1">
    <source>
        <dbReference type="PROSITE" id="PS50011"/>
    </source>
</evidence>
<gene>
    <name evidence="2" type="ORF">SEMRO_9_G007180.1</name>
</gene>